<dbReference type="Gene3D" id="1.10.579.10">
    <property type="entry name" value="DNA Cyclobutane Dipyrimidine Photolyase, subunit A, domain 3"/>
    <property type="match status" value="1"/>
</dbReference>
<dbReference type="GO" id="GO:0006139">
    <property type="term" value="P:nucleobase-containing compound metabolic process"/>
    <property type="evidence" value="ECO:0007669"/>
    <property type="project" value="UniProtKB-ARBA"/>
</dbReference>
<organism evidence="8">
    <name type="scientific">Leifsonia sp. NPDC080035</name>
    <dbReference type="NCBI Taxonomy" id="3143936"/>
    <lineage>
        <taxon>Bacteria</taxon>
        <taxon>Bacillati</taxon>
        <taxon>Actinomycetota</taxon>
        <taxon>Actinomycetes</taxon>
        <taxon>Micrococcales</taxon>
        <taxon>Microbacteriaceae</taxon>
        <taxon>Leifsonia</taxon>
    </lineage>
</organism>
<feature type="site" description="Electron transfer via tryptophanyl radical" evidence="5">
    <location>
        <position position="316"/>
    </location>
</feature>
<dbReference type="Gene3D" id="1.25.40.80">
    <property type="match status" value="1"/>
</dbReference>
<evidence type="ECO:0000256" key="1">
    <source>
        <dbReference type="ARBA" id="ARBA00022630"/>
    </source>
</evidence>
<evidence type="ECO:0000256" key="6">
    <source>
        <dbReference type="RuleBase" id="RU004182"/>
    </source>
</evidence>
<dbReference type="InterPro" id="IPR006050">
    <property type="entry name" value="DNA_photolyase_N"/>
</dbReference>
<dbReference type="InterPro" id="IPR036134">
    <property type="entry name" value="Crypto/Photolyase_FAD-like_sf"/>
</dbReference>
<dbReference type="SUPFAM" id="SSF52425">
    <property type="entry name" value="Cryptochrome/photolyase, N-terminal domain"/>
    <property type="match status" value="1"/>
</dbReference>
<dbReference type="GO" id="GO:0003904">
    <property type="term" value="F:deoxyribodipyrimidine photo-lyase activity"/>
    <property type="evidence" value="ECO:0007669"/>
    <property type="project" value="UniProtKB-EC"/>
</dbReference>
<evidence type="ECO:0000313" key="8">
    <source>
        <dbReference type="EMBL" id="XBM47466.1"/>
    </source>
</evidence>
<feature type="binding site" evidence="4">
    <location>
        <begin position="246"/>
        <end position="250"/>
    </location>
    <ligand>
        <name>FAD</name>
        <dbReference type="ChEBI" id="CHEBI:57692"/>
    </ligand>
</feature>
<dbReference type="AlphaFoldDB" id="A0AAU7GAL7"/>
<dbReference type="EMBL" id="CP157390">
    <property type="protein sequence ID" value="XBM47466.1"/>
    <property type="molecule type" value="Genomic_DNA"/>
</dbReference>
<feature type="domain" description="Photolyase/cryptochrome alpha/beta" evidence="7">
    <location>
        <begin position="12"/>
        <end position="141"/>
    </location>
</feature>
<feature type="site" description="Electron transfer via tryptophanyl radical" evidence="5">
    <location>
        <position position="370"/>
    </location>
</feature>
<dbReference type="PROSITE" id="PS00691">
    <property type="entry name" value="DNA_PHOTOLYASES_1_2"/>
    <property type="match status" value="1"/>
</dbReference>
<evidence type="ECO:0000256" key="3">
    <source>
        <dbReference type="ARBA" id="ARBA00022991"/>
    </source>
</evidence>
<dbReference type="GO" id="GO:0006950">
    <property type="term" value="P:response to stress"/>
    <property type="evidence" value="ECO:0007669"/>
    <property type="project" value="UniProtKB-ARBA"/>
</dbReference>
<dbReference type="EC" id="4.1.99.3" evidence="8"/>
<dbReference type="InterPro" id="IPR018394">
    <property type="entry name" value="DNA_photolyase_1_CS_C"/>
</dbReference>
<gene>
    <name evidence="8" type="ORF">AAME72_15455</name>
</gene>
<protein>
    <submittedName>
        <fullName evidence="8">Deoxyribodipyrimidine photo-lyase</fullName>
        <ecNumber evidence="8">4.1.99.3</ecNumber>
    </submittedName>
</protein>
<sequence length="463" mass="51788">MTAAGGGATDRRPVVVWFRDDLRMADNPALRAAADSGRPVLCVYVWDAESAGVRPPGAAARWWLHHSLASLAADLEDAGAGLLLRSGPAEHVVRDLLAEVDAAAVYWNRRYGGAERRIDEAVKTAARASGIEATSFAASLLHEPWTIRTGSGTAFSVYTPFWRACLAAPEPRRPLPRPRELAPAALPQGVELDALGLLPTHPDWAGGLRETWTPGEAEAHRDLDAFLADGVADYRRDRDVPGIAATSRLSPRLRWGELSPHQVWHATAQARRGVPGDGPATFLSELGWREFAYHTLFEHPDLATVNIHREYDSFPWPRLHPASLRAWQQGRTGIPLVDAGMRELWRTGTMHNRVRMVTASFLVKNLLIDWRRGEQWFWDTLVDADPASNPFNWQWIAGSGADAAPYFRVFNPELQREKFDRNGDYVRRWVPEWDTQEYPEPIVDLGETRRAALAAYDVVKRSR</sequence>
<dbReference type="SUPFAM" id="SSF48173">
    <property type="entry name" value="Cryptochrome/photolyase FAD-binding domain"/>
    <property type="match status" value="1"/>
</dbReference>
<proteinExistence type="inferred from homology"/>
<dbReference type="InterPro" id="IPR005101">
    <property type="entry name" value="Cryptochr/Photolyase_FAD-bd"/>
</dbReference>
<evidence type="ECO:0000259" key="7">
    <source>
        <dbReference type="PROSITE" id="PS51645"/>
    </source>
</evidence>
<comment type="cofactor">
    <cofactor evidence="4">
        <name>FAD</name>
        <dbReference type="ChEBI" id="CHEBI:57692"/>
    </cofactor>
    <text evidence="4">Binds 1 FAD per subunit.</text>
</comment>
<evidence type="ECO:0000256" key="4">
    <source>
        <dbReference type="PIRSR" id="PIRSR602081-1"/>
    </source>
</evidence>
<feature type="binding site" evidence="4">
    <location>
        <position position="282"/>
    </location>
    <ligand>
        <name>FAD</name>
        <dbReference type="ChEBI" id="CHEBI:57692"/>
    </ligand>
</feature>
<dbReference type="Pfam" id="PF00875">
    <property type="entry name" value="DNA_photolyase"/>
    <property type="match status" value="1"/>
</dbReference>
<dbReference type="PROSITE" id="PS00394">
    <property type="entry name" value="DNA_PHOTOLYASES_1_1"/>
    <property type="match status" value="1"/>
</dbReference>
<dbReference type="GO" id="GO:0003677">
    <property type="term" value="F:DNA binding"/>
    <property type="evidence" value="ECO:0007669"/>
    <property type="project" value="TreeGrafter"/>
</dbReference>
<dbReference type="PROSITE" id="PS51645">
    <property type="entry name" value="PHR_CRY_ALPHA_BETA"/>
    <property type="match status" value="1"/>
</dbReference>
<accession>A0AAU7GAL7</accession>
<dbReference type="InterPro" id="IPR014729">
    <property type="entry name" value="Rossmann-like_a/b/a_fold"/>
</dbReference>
<feature type="site" description="Electron transfer via tryptophanyl radical" evidence="5">
    <location>
        <position position="393"/>
    </location>
</feature>
<keyword evidence="1 4" id="KW-0285">Flavoprotein</keyword>
<comment type="similarity">
    <text evidence="6">Belongs to the DNA photolyase family.</text>
</comment>
<feature type="binding site" evidence="4">
    <location>
        <position position="234"/>
    </location>
    <ligand>
        <name>FAD</name>
        <dbReference type="ChEBI" id="CHEBI:57692"/>
    </ligand>
</feature>
<dbReference type="PANTHER" id="PTHR11455:SF9">
    <property type="entry name" value="CRYPTOCHROME CIRCADIAN CLOCK 5 ISOFORM X1"/>
    <property type="match status" value="1"/>
</dbReference>
<dbReference type="InterPro" id="IPR002081">
    <property type="entry name" value="Cryptochrome/DNA_photolyase_1"/>
</dbReference>
<dbReference type="RefSeq" id="WP_348787439.1">
    <property type="nucleotide sequence ID" value="NZ_CP157390.1"/>
</dbReference>
<dbReference type="PRINTS" id="PR00147">
    <property type="entry name" value="DNAPHOTLYASE"/>
</dbReference>
<keyword evidence="3 6" id="KW-0157">Chromophore</keyword>
<dbReference type="PANTHER" id="PTHR11455">
    <property type="entry name" value="CRYPTOCHROME"/>
    <property type="match status" value="1"/>
</dbReference>
<dbReference type="Gene3D" id="3.40.50.620">
    <property type="entry name" value="HUPs"/>
    <property type="match status" value="1"/>
</dbReference>
<keyword evidence="8" id="KW-0456">Lyase</keyword>
<evidence type="ECO:0000256" key="2">
    <source>
        <dbReference type="ARBA" id="ARBA00022827"/>
    </source>
</evidence>
<reference evidence="8" key="1">
    <citation type="submission" date="2024-05" db="EMBL/GenBank/DDBJ databases">
        <title>The Natural Products Discovery Center: Release of the First 8490 Sequenced Strains for Exploring Actinobacteria Biosynthetic Diversity.</title>
        <authorList>
            <person name="Kalkreuter E."/>
            <person name="Kautsar S.A."/>
            <person name="Yang D."/>
            <person name="Bader C.D."/>
            <person name="Teijaro C.N."/>
            <person name="Fluegel L."/>
            <person name="Davis C.M."/>
            <person name="Simpson J.R."/>
            <person name="Lauterbach L."/>
            <person name="Steele A.D."/>
            <person name="Gui C."/>
            <person name="Meng S."/>
            <person name="Li G."/>
            <person name="Viehrig K."/>
            <person name="Ye F."/>
            <person name="Su P."/>
            <person name="Kiefer A.F."/>
            <person name="Nichols A."/>
            <person name="Cepeda A.J."/>
            <person name="Yan W."/>
            <person name="Fan B."/>
            <person name="Jiang Y."/>
            <person name="Adhikari A."/>
            <person name="Zheng C.-J."/>
            <person name="Schuster L."/>
            <person name="Cowan T.M."/>
            <person name="Smanski M.J."/>
            <person name="Chevrette M.G."/>
            <person name="de Carvalho L.P.S."/>
            <person name="Shen B."/>
        </authorList>
    </citation>
    <scope>NUCLEOTIDE SEQUENCE</scope>
    <source>
        <strain evidence="8">NPDC080035</strain>
    </source>
</reference>
<dbReference type="GO" id="GO:0009416">
    <property type="term" value="P:response to light stimulus"/>
    <property type="evidence" value="ECO:0007669"/>
    <property type="project" value="TreeGrafter"/>
</dbReference>
<dbReference type="Pfam" id="PF03441">
    <property type="entry name" value="FAD_binding_7"/>
    <property type="match status" value="1"/>
</dbReference>
<feature type="binding site" evidence="4">
    <location>
        <begin position="383"/>
        <end position="385"/>
    </location>
    <ligand>
        <name>FAD</name>
        <dbReference type="ChEBI" id="CHEBI:57692"/>
    </ligand>
</feature>
<keyword evidence="2 4" id="KW-0274">FAD</keyword>
<name>A0AAU7GAL7_9MICO</name>
<dbReference type="InterPro" id="IPR036155">
    <property type="entry name" value="Crypto/Photolyase_N_sf"/>
</dbReference>
<evidence type="ECO:0000256" key="5">
    <source>
        <dbReference type="PIRSR" id="PIRSR602081-2"/>
    </source>
</evidence>
<dbReference type="GO" id="GO:0071949">
    <property type="term" value="F:FAD binding"/>
    <property type="evidence" value="ECO:0007669"/>
    <property type="project" value="TreeGrafter"/>
</dbReference>